<dbReference type="AlphaFoldDB" id="A0A7S2S6E4"/>
<evidence type="ECO:0000256" key="2">
    <source>
        <dbReference type="ARBA" id="ARBA00004651"/>
    </source>
</evidence>
<comment type="subcellular location">
    <subcellularLocation>
        <location evidence="2">Cell membrane</location>
        <topology evidence="2">Multi-pass membrane protein</topology>
    </subcellularLocation>
</comment>
<dbReference type="InterPro" id="IPR029058">
    <property type="entry name" value="AB_hydrolase_fold"/>
</dbReference>
<dbReference type="GO" id="GO:0005886">
    <property type="term" value="C:plasma membrane"/>
    <property type="evidence" value="ECO:0007669"/>
    <property type="project" value="UniProtKB-SubCell"/>
</dbReference>
<evidence type="ECO:0000256" key="14">
    <source>
        <dbReference type="ARBA" id="ARBA00026104"/>
    </source>
</evidence>
<comment type="cofactor">
    <cofactor evidence="1">
        <name>Ca(2+)</name>
        <dbReference type="ChEBI" id="CHEBI:29108"/>
    </cofactor>
</comment>
<dbReference type="InterPro" id="IPR052214">
    <property type="entry name" value="DAG_Lipase-Related"/>
</dbReference>
<comment type="catalytic activity">
    <reaction evidence="13">
        <text>a 1,2-diacyl-sn-glycerol + H2O = a 2-acylglycerol + a fatty acid + H(+)</text>
        <dbReference type="Rhea" id="RHEA:33275"/>
        <dbReference type="ChEBI" id="CHEBI:15377"/>
        <dbReference type="ChEBI" id="CHEBI:15378"/>
        <dbReference type="ChEBI" id="CHEBI:17389"/>
        <dbReference type="ChEBI" id="CHEBI:17815"/>
        <dbReference type="ChEBI" id="CHEBI:28868"/>
        <dbReference type="EC" id="3.1.1.116"/>
    </reaction>
    <physiologicalReaction direction="left-to-right" evidence="13">
        <dbReference type="Rhea" id="RHEA:33276"/>
    </physiologicalReaction>
</comment>
<name>A0A7S2S6E4_9STRA</name>
<dbReference type="EC" id="3.1.1.116" evidence="14"/>
<reference evidence="17" key="1">
    <citation type="submission" date="2021-01" db="EMBL/GenBank/DDBJ databases">
        <authorList>
            <person name="Corre E."/>
            <person name="Pelletier E."/>
            <person name="Niang G."/>
            <person name="Scheremetjew M."/>
            <person name="Finn R."/>
            <person name="Kale V."/>
            <person name="Holt S."/>
            <person name="Cochrane G."/>
            <person name="Meng A."/>
            <person name="Brown T."/>
            <person name="Cohen L."/>
        </authorList>
    </citation>
    <scope>NUCLEOTIDE SEQUENCE</scope>
    <source>
        <strain evidence="17">NY070348D</strain>
    </source>
</reference>
<evidence type="ECO:0000256" key="6">
    <source>
        <dbReference type="ARBA" id="ARBA00022723"/>
    </source>
</evidence>
<evidence type="ECO:0000256" key="11">
    <source>
        <dbReference type="ARBA" id="ARBA00023098"/>
    </source>
</evidence>
<evidence type="ECO:0000256" key="12">
    <source>
        <dbReference type="ARBA" id="ARBA00023136"/>
    </source>
</evidence>
<evidence type="ECO:0000256" key="7">
    <source>
        <dbReference type="ARBA" id="ARBA00022801"/>
    </source>
</evidence>
<proteinExistence type="predicted"/>
<dbReference type="Gene3D" id="3.40.50.1820">
    <property type="entry name" value="alpha/beta hydrolase"/>
    <property type="match status" value="1"/>
</dbReference>
<evidence type="ECO:0000256" key="15">
    <source>
        <dbReference type="SAM" id="Phobius"/>
    </source>
</evidence>
<dbReference type="GO" id="GO:0016298">
    <property type="term" value="F:lipase activity"/>
    <property type="evidence" value="ECO:0007669"/>
    <property type="project" value="TreeGrafter"/>
</dbReference>
<evidence type="ECO:0000313" key="17">
    <source>
        <dbReference type="EMBL" id="CAD9690372.1"/>
    </source>
</evidence>
<keyword evidence="8" id="KW-0106">Calcium</keyword>
<dbReference type="CDD" id="cd00519">
    <property type="entry name" value="Lipase_3"/>
    <property type="match status" value="1"/>
</dbReference>
<keyword evidence="11" id="KW-0443">Lipid metabolism</keyword>
<evidence type="ECO:0000256" key="1">
    <source>
        <dbReference type="ARBA" id="ARBA00001913"/>
    </source>
</evidence>
<keyword evidence="7" id="KW-0378">Hydrolase</keyword>
<evidence type="ECO:0000259" key="16">
    <source>
        <dbReference type="Pfam" id="PF01764"/>
    </source>
</evidence>
<gene>
    <name evidence="17" type="ORF">QSP1433_LOCUS10596</name>
</gene>
<keyword evidence="4" id="KW-0597">Phosphoprotein</keyword>
<dbReference type="GO" id="GO:0046340">
    <property type="term" value="P:diacylglycerol catabolic process"/>
    <property type="evidence" value="ECO:0007669"/>
    <property type="project" value="TreeGrafter"/>
</dbReference>
<evidence type="ECO:0000256" key="9">
    <source>
        <dbReference type="ARBA" id="ARBA00022963"/>
    </source>
</evidence>
<feature type="domain" description="Fungal lipase-type" evidence="16">
    <location>
        <begin position="261"/>
        <end position="409"/>
    </location>
</feature>
<evidence type="ECO:0000256" key="5">
    <source>
        <dbReference type="ARBA" id="ARBA00022692"/>
    </source>
</evidence>
<keyword evidence="10 15" id="KW-1133">Transmembrane helix</keyword>
<dbReference type="GO" id="GO:0046872">
    <property type="term" value="F:metal ion binding"/>
    <property type="evidence" value="ECO:0007669"/>
    <property type="project" value="UniProtKB-KW"/>
</dbReference>
<organism evidence="17">
    <name type="scientific">Mucochytrium quahogii</name>
    <dbReference type="NCBI Taxonomy" id="96639"/>
    <lineage>
        <taxon>Eukaryota</taxon>
        <taxon>Sar</taxon>
        <taxon>Stramenopiles</taxon>
        <taxon>Bigyra</taxon>
        <taxon>Labyrinthulomycetes</taxon>
        <taxon>Thraustochytrida</taxon>
        <taxon>Thraustochytriidae</taxon>
        <taxon>Mucochytrium</taxon>
    </lineage>
</organism>
<accession>A0A7S2S6E4</accession>
<keyword evidence="3" id="KW-1003">Cell membrane</keyword>
<evidence type="ECO:0000256" key="3">
    <source>
        <dbReference type="ARBA" id="ARBA00022475"/>
    </source>
</evidence>
<feature type="transmembrane region" description="Helical" evidence="15">
    <location>
        <begin position="15"/>
        <end position="35"/>
    </location>
</feature>
<dbReference type="InterPro" id="IPR002921">
    <property type="entry name" value="Fungal_lipase-type"/>
</dbReference>
<evidence type="ECO:0000256" key="13">
    <source>
        <dbReference type="ARBA" id="ARBA00024531"/>
    </source>
</evidence>
<dbReference type="GO" id="GO:0019369">
    <property type="term" value="P:arachidonate metabolic process"/>
    <property type="evidence" value="ECO:0007669"/>
    <property type="project" value="TreeGrafter"/>
</dbReference>
<evidence type="ECO:0000256" key="10">
    <source>
        <dbReference type="ARBA" id="ARBA00022989"/>
    </source>
</evidence>
<evidence type="ECO:0000256" key="4">
    <source>
        <dbReference type="ARBA" id="ARBA00022553"/>
    </source>
</evidence>
<dbReference type="Pfam" id="PF01764">
    <property type="entry name" value="Lipase_3"/>
    <property type="match status" value="1"/>
</dbReference>
<dbReference type="SUPFAM" id="SSF53474">
    <property type="entry name" value="alpha/beta-Hydrolases"/>
    <property type="match status" value="1"/>
</dbReference>
<feature type="transmembrane region" description="Helical" evidence="15">
    <location>
        <begin position="56"/>
        <end position="76"/>
    </location>
</feature>
<protein>
    <recommendedName>
        <fullName evidence="14">sn-1-specific diacylglycerol lipase</fullName>
        <ecNumber evidence="14">3.1.1.116</ecNumber>
    </recommendedName>
</protein>
<dbReference type="EMBL" id="HBHK01016864">
    <property type="protein sequence ID" value="CAD9690372.1"/>
    <property type="molecule type" value="Transcribed_RNA"/>
</dbReference>
<dbReference type="PANTHER" id="PTHR45792">
    <property type="entry name" value="DIACYLGLYCEROL LIPASE HOMOLOG-RELATED"/>
    <property type="match status" value="1"/>
</dbReference>
<dbReference type="PANTHER" id="PTHR45792:SF8">
    <property type="entry name" value="DIACYLGLYCEROL LIPASE-ALPHA"/>
    <property type="match status" value="1"/>
</dbReference>
<keyword evidence="12 15" id="KW-0472">Membrane</keyword>
<keyword evidence="6" id="KW-0479">Metal-binding</keyword>
<keyword evidence="9" id="KW-0442">Lipid degradation</keyword>
<keyword evidence="5 15" id="KW-0812">Transmembrane</keyword>
<evidence type="ECO:0000256" key="8">
    <source>
        <dbReference type="ARBA" id="ARBA00022837"/>
    </source>
</evidence>
<sequence>MPHAARGLLQTLTKWRVGIALCGVAGGVTIGMCYSDGFRLKSHSGWNEMFQWAPRMTAFLTGASTSVCMFGGFYWFRRLVRPIAYKGSAPGGVVEPNSLIKQLSRSMLSPEWHDAVVMLSSLLDQVEVMKFKRTAFEQSHSNLTNLALLASVQGYMKHLEYSKLQLVSVPKDGMENARYFIKFANAAYGYYFCAALGLINKERVVEIATTTKSVLESDMECFKTLSGQSDLEFAHISQYYEKIYSPKHYIIVDHSHKRIIFTIRGTSSISDVMTDLACQVENFPCPQDVGEHLHFKAHSGMLQGAKNVLKESGSMLKSLLEKYPKHELFITGHSLGAGSALLVTLLLRIGYMSVVPDGGRVVHCVAFGAPPVISLDKEYHSDPLLNDMFDNGTIQNYVNQSDIVPRLSLWSANRLFVKLDRLDALSRNGVLNRYKRWVATIKLSRSYDDDWADAEVREQIIRALQVDEEEEEFDSQCEHQNHFKRSCVRLFHPGVIYEITKTSELIRRDDYHEIKDILVDTSANFLFDHLPSQYQDRLVASSREVVSAQSQD</sequence>